<proteinExistence type="predicted"/>
<dbReference type="AlphaFoldDB" id="A0A537JB28"/>
<reference evidence="2 3" key="1">
    <citation type="journal article" date="2019" name="Nat. Microbiol.">
        <title>Mediterranean grassland soil C-N compound turnover is dependent on rainfall and depth, and is mediated by genomically divergent microorganisms.</title>
        <authorList>
            <person name="Diamond S."/>
            <person name="Andeer P.F."/>
            <person name="Li Z."/>
            <person name="Crits-Christoph A."/>
            <person name="Burstein D."/>
            <person name="Anantharaman K."/>
            <person name="Lane K.R."/>
            <person name="Thomas B.C."/>
            <person name="Pan C."/>
            <person name="Northen T.R."/>
            <person name="Banfield J.F."/>
        </authorList>
    </citation>
    <scope>NUCLEOTIDE SEQUENCE [LARGE SCALE GENOMIC DNA]</scope>
    <source>
        <strain evidence="2">NP_6</strain>
    </source>
</reference>
<gene>
    <name evidence="2" type="ORF">E6H03_07830</name>
</gene>
<dbReference type="SUPFAM" id="SSF109854">
    <property type="entry name" value="DinB/YfiT-like putative metalloenzymes"/>
    <property type="match status" value="1"/>
</dbReference>
<dbReference type="EMBL" id="VBAN01000242">
    <property type="protein sequence ID" value="TMI80705.1"/>
    <property type="molecule type" value="Genomic_DNA"/>
</dbReference>
<feature type="domain" description="DinB-like" evidence="1">
    <location>
        <begin position="26"/>
        <end position="147"/>
    </location>
</feature>
<dbReference type="Gene3D" id="1.20.120.450">
    <property type="entry name" value="dinb family like domain"/>
    <property type="match status" value="1"/>
</dbReference>
<dbReference type="InterPro" id="IPR034660">
    <property type="entry name" value="DinB/YfiT-like"/>
</dbReference>
<evidence type="ECO:0000313" key="2">
    <source>
        <dbReference type="EMBL" id="TMI80705.1"/>
    </source>
</evidence>
<accession>A0A537JB28</accession>
<sequence>MAGDAALREEVRWLLRGGNAHVGFKNAFADLPEALRGKKPRGLPYTPWQQVEHMRICQWDILEYIRNPKYVSLKWPEDYWPAPSPSTGGAWDKSIRGFQADLRTLEGMAADASTDLLARVPGDPEGPSILHELLLVADHNAYHLGQLIVLRRLLGAWED</sequence>
<dbReference type="InterPro" id="IPR024775">
    <property type="entry name" value="DinB-like"/>
</dbReference>
<evidence type="ECO:0000313" key="3">
    <source>
        <dbReference type="Proteomes" id="UP000318093"/>
    </source>
</evidence>
<dbReference type="Pfam" id="PF12867">
    <property type="entry name" value="DinB_2"/>
    <property type="match status" value="1"/>
</dbReference>
<dbReference type="Proteomes" id="UP000318093">
    <property type="component" value="Unassembled WGS sequence"/>
</dbReference>
<organism evidence="2 3">
    <name type="scientific">Candidatus Segetimicrobium genomatis</name>
    <dbReference type="NCBI Taxonomy" id="2569760"/>
    <lineage>
        <taxon>Bacteria</taxon>
        <taxon>Bacillati</taxon>
        <taxon>Candidatus Sysuimicrobiota</taxon>
        <taxon>Candidatus Sysuimicrobiia</taxon>
        <taxon>Candidatus Sysuimicrobiales</taxon>
        <taxon>Candidatus Segetimicrobiaceae</taxon>
        <taxon>Candidatus Segetimicrobium</taxon>
    </lineage>
</organism>
<name>A0A537JB28_9BACT</name>
<comment type="caution">
    <text evidence="2">The sequence shown here is derived from an EMBL/GenBank/DDBJ whole genome shotgun (WGS) entry which is preliminary data.</text>
</comment>
<protein>
    <submittedName>
        <fullName evidence="2">DinB family protein</fullName>
    </submittedName>
</protein>
<evidence type="ECO:0000259" key="1">
    <source>
        <dbReference type="Pfam" id="PF12867"/>
    </source>
</evidence>